<evidence type="ECO:0000256" key="1">
    <source>
        <dbReference type="ARBA" id="ARBA00004141"/>
    </source>
</evidence>
<evidence type="ECO:0000256" key="2">
    <source>
        <dbReference type="ARBA" id="ARBA00022692"/>
    </source>
</evidence>
<evidence type="ECO:0000313" key="5">
    <source>
        <dbReference type="EMBL" id="RCN28828.1"/>
    </source>
</evidence>
<evidence type="ECO:0000256" key="4">
    <source>
        <dbReference type="ARBA" id="ARBA00023136"/>
    </source>
</evidence>
<organism evidence="5 6">
    <name type="scientific">Ancylostoma caninum</name>
    <name type="common">Dog hookworm</name>
    <dbReference type="NCBI Taxonomy" id="29170"/>
    <lineage>
        <taxon>Eukaryota</taxon>
        <taxon>Metazoa</taxon>
        <taxon>Ecdysozoa</taxon>
        <taxon>Nematoda</taxon>
        <taxon>Chromadorea</taxon>
        <taxon>Rhabditida</taxon>
        <taxon>Rhabditina</taxon>
        <taxon>Rhabditomorpha</taxon>
        <taxon>Strongyloidea</taxon>
        <taxon>Ancylostomatidae</taxon>
        <taxon>Ancylostomatinae</taxon>
        <taxon>Ancylostoma</taxon>
    </lineage>
</organism>
<name>A0A368FB39_ANCCA</name>
<dbReference type="Proteomes" id="UP000252519">
    <property type="component" value="Unassembled WGS sequence"/>
</dbReference>
<dbReference type="STRING" id="29170.A0A368FB39"/>
<keyword evidence="4" id="KW-0472">Membrane</keyword>
<dbReference type="GO" id="GO:0016020">
    <property type="term" value="C:membrane"/>
    <property type="evidence" value="ECO:0007669"/>
    <property type="project" value="UniProtKB-SubCell"/>
</dbReference>
<protein>
    <submittedName>
        <fullName evidence="5">Uncharacterized protein</fullName>
    </submittedName>
</protein>
<sequence length="46" mass="5297">MYLSFTCTFMLSIERCFATWRLSSYGKNKTVGPVMVFIQVCSSICF</sequence>
<dbReference type="AlphaFoldDB" id="A0A368FB39"/>
<keyword evidence="6" id="KW-1185">Reference proteome</keyword>
<gene>
    <name evidence="5" type="ORF">ANCCAN_25423</name>
</gene>
<comment type="caution">
    <text evidence="5">The sequence shown here is derived from an EMBL/GenBank/DDBJ whole genome shotgun (WGS) entry which is preliminary data.</text>
</comment>
<accession>A0A368FB39</accession>
<evidence type="ECO:0000256" key="3">
    <source>
        <dbReference type="ARBA" id="ARBA00022989"/>
    </source>
</evidence>
<dbReference type="EMBL" id="JOJR01002295">
    <property type="protein sequence ID" value="RCN28828.1"/>
    <property type="molecule type" value="Genomic_DNA"/>
</dbReference>
<evidence type="ECO:0000313" key="6">
    <source>
        <dbReference type="Proteomes" id="UP000252519"/>
    </source>
</evidence>
<keyword evidence="3" id="KW-1133">Transmembrane helix</keyword>
<keyword evidence="2" id="KW-0812">Transmembrane</keyword>
<dbReference type="Pfam" id="PF10292">
    <property type="entry name" value="7TM_GPCR_Srab"/>
    <property type="match status" value="1"/>
</dbReference>
<dbReference type="InterPro" id="IPR019408">
    <property type="entry name" value="7TM_GPCR_serpentine_rcpt_Srab"/>
</dbReference>
<comment type="subcellular location">
    <subcellularLocation>
        <location evidence="1">Membrane</location>
        <topology evidence="1">Multi-pass membrane protein</topology>
    </subcellularLocation>
</comment>
<proteinExistence type="predicted"/>
<dbReference type="OrthoDB" id="5809673at2759"/>
<reference evidence="5 6" key="1">
    <citation type="submission" date="2014-10" db="EMBL/GenBank/DDBJ databases">
        <title>Draft genome of the hookworm Ancylostoma caninum.</title>
        <authorList>
            <person name="Mitreva M."/>
        </authorList>
    </citation>
    <scope>NUCLEOTIDE SEQUENCE [LARGE SCALE GENOMIC DNA]</scope>
    <source>
        <strain evidence="5 6">Baltimore</strain>
    </source>
</reference>